<dbReference type="OrthoDB" id="6555706at2"/>
<proteinExistence type="predicted"/>
<evidence type="ECO:0000313" key="3">
    <source>
        <dbReference type="Proteomes" id="UP000279457"/>
    </source>
</evidence>
<dbReference type="EMBL" id="RHHM01000006">
    <property type="protein sequence ID" value="RQM38408.1"/>
    <property type="molecule type" value="Genomic_DNA"/>
</dbReference>
<dbReference type="RefSeq" id="WP_124232863.1">
    <property type="nucleotide sequence ID" value="NZ_RHHM01000006.1"/>
</dbReference>
<dbReference type="PROSITE" id="PS51257">
    <property type="entry name" value="PROKAR_LIPOPROTEIN"/>
    <property type="match status" value="1"/>
</dbReference>
<gene>
    <name evidence="2" type="ORF">EB241_09255</name>
</gene>
<protein>
    <submittedName>
        <fullName evidence="2">Uncharacterized protein</fullName>
    </submittedName>
</protein>
<organism evidence="2 3">
    <name type="scientific">Erwinia psidii</name>
    <dbReference type="NCBI Taxonomy" id="69224"/>
    <lineage>
        <taxon>Bacteria</taxon>
        <taxon>Pseudomonadati</taxon>
        <taxon>Pseudomonadota</taxon>
        <taxon>Gammaproteobacteria</taxon>
        <taxon>Enterobacterales</taxon>
        <taxon>Erwiniaceae</taxon>
        <taxon>Erwinia</taxon>
    </lineage>
</organism>
<comment type="caution">
    <text evidence="2">The sequence shown here is derived from an EMBL/GenBank/DDBJ whole genome shotgun (WGS) entry which is preliminary data.</text>
</comment>
<feature type="signal peptide" evidence="1">
    <location>
        <begin position="1"/>
        <end position="22"/>
    </location>
</feature>
<evidence type="ECO:0000256" key="1">
    <source>
        <dbReference type="SAM" id="SignalP"/>
    </source>
</evidence>
<keyword evidence="1" id="KW-0732">Signal</keyword>
<feature type="chain" id="PRO_5018006929" evidence="1">
    <location>
        <begin position="23"/>
        <end position="165"/>
    </location>
</feature>
<name>A0A3N6RZ00_9GAMM</name>
<accession>A0A3N6RZ00</accession>
<dbReference type="AlphaFoldDB" id="A0A3N6RZ00"/>
<evidence type="ECO:0000313" key="2">
    <source>
        <dbReference type="EMBL" id="RQM38408.1"/>
    </source>
</evidence>
<reference evidence="2 3" key="1">
    <citation type="submission" date="2018-10" db="EMBL/GenBank/DDBJ databases">
        <title>Draft genome sequence for the type isolate of Erwinia psidii, agent causal of bacterial blight in guava (Psidium guajava) and wilt and die-back of Eucalyptus spp.</title>
        <authorList>
            <person name="Hermenegildo P.S."/>
            <person name="Santos S.A."/>
            <person name="Guimaraes L.M.S."/>
            <person name="Vidigal P.M.P."/>
            <person name="Pereira I.C."/>
            <person name="Badel J.L."/>
            <person name="Alfenas-Zerbini P."/>
            <person name="Ferreira M.A.S.V."/>
            <person name="Alfenas A.C."/>
        </authorList>
    </citation>
    <scope>NUCLEOTIDE SEQUENCE [LARGE SCALE GENOMIC DNA]</scope>
    <source>
        <strain evidence="2 3">IBSBF 435</strain>
    </source>
</reference>
<dbReference type="Proteomes" id="UP000279457">
    <property type="component" value="Unassembled WGS sequence"/>
</dbReference>
<sequence length="165" mass="18674">MKMGIFLLIVTLLAGCSTGALKKPEDKLYEKVLLAIKTHEINELSESDFNEISDYFSKGKARWLALYPSLSNEPFSGITYFQEGLDISMAKALSKKASETLKFVNKENIKKICGIPFIEPADEEIKSYYIKTRTALKSLSSESKWKDACLIQLEQSFAYLNNHKT</sequence>
<keyword evidence="3" id="KW-1185">Reference proteome</keyword>